<feature type="domain" description="Beta-lactamase class A catalytic" evidence="1">
    <location>
        <begin position="60"/>
        <end position="261"/>
    </location>
</feature>
<accession>A0A2T0S214</accession>
<dbReference type="GO" id="GO:0046677">
    <property type="term" value="P:response to antibiotic"/>
    <property type="evidence" value="ECO:0007669"/>
    <property type="project" value="InterPro"/>
</dbReference>
<dbReference type="RefSeq" id="WP_106128281.1">
    <property type="nucleotide sequence ID" value="NZ_PVZG01000010.1"/>
</dbReference>
<evidence type="ECO:0000313" key="3">
    <source>
        <dbReference type="Proteomes" id="UP000239209"/>
    </source>
</evidence>
<protein>
    <submittedName>
        <fullName evidence="2">Beta-lactamase class A</fullName>
    </submittedName>
</protein>
<dbReference type="InterPro" id="IPR012338">
    <property type="entry name" value="Beta-lactam/transpept-like"/>
</dbReference>
<dbReference type="GO" id="GO:0008800">
    <property type="term" value="F:beta-lactamase activity"/>
    <property type="evidence" value="ECO:0007669"/>
    <property type="project" value="InterPro"/>
</dbReference>
<reference evidence="2 3" key="1">
    <citation type="submission" date="2018-03" db="EMBL/GenBank/DDBJ databases">
        <title>Genomic Encyclopedia of Archaeal and Bacterial Type Strains, Phase II (KMG-II): from individual species to whole genera.</title>
        <authorList>
            <person name="Goeker M."/>
        </authorList>
    </citation>
    <scope>NUCLEOTIDE SEQUENCE [LARGE SCALE GENOMIC DNA]</scope>
    <source>
        <strain evidence="2 3">DSM 45348</strain>
    </source>
</reference>
<dbReference type="Proteomes" id="UP000239209">
    <property type="component" value="Unassembled WGS sequence"/>
</dbReference>
<name>A0A2T0S214_9ACTN</name>
<dbReference type="EMBL" id="PVZG01000010">
    <property type="protein sequence ID" value="PRY27449.1"/>
    <property type="molecule type" value="Genomic_DNA"/>
</dbReference>
<proteinExistence type="predicted"/>
<evidence type="ECO:0000259" key="1">
    <source>
        <dbReference type="Pfam" id="PF13354"/>
    </source>
</evidence>
<dbReference type="SUPFAM" id="SSF56601">
    <property type="entry name" value="beta-lactamase/transpeptidase-like"/>
    <property type="match status" value="1"/>
</dbReference>
<sequence>MTGPVPPLLTGPVPPLLTGPAADAVREVYERETTRAGGAWHSLITAAGTAGVRPIVADDADRVIEGYSMQKLAVAVAVLDKVDRGELALGHKLDLTAELILGGSGIYALHTVWGDALTIANVLTAMIVMSDNTAVRMCGRVAPAAEINEILAAKGFTHTRVEPVADPHRFYLGTTTPRETHDLLWRLATGALLGPESSAFLLSLARWIDGYHDGVRRTMSSAERSRVATKYGADFNTRGAARHEAGIMFGPDGKPALTYAMFADALGDLDNYGSTHPAVQAHAIIGRTLLDHLPHLP</sequence>
<keyword evidence="3" id="KW-1185">Reference proteome</keyword>
<comment type="caution">
    <text evidence="2">The sequence shown here is derived from an EMBL/GenBank/DDBJ whole genome shotgun (WGS) entry which is preliminary data.</text>
</comment>
<dbReference type="PANTHER" id="PTHR35333">
    <property type="entry name" value="BETA-LACTAMASE"/>
    <property type="match status" value="1"/>
</dbReference>
<dbReference type="GO" id="GO:0030655">
    <property type="term" value="P:beta-lactam antibiotic catabolic process"/>
    <property type="evidence" value="ECO:0007669"/>
    <property type="project" value="InterPro"/>
</dbReference>
<gene>
    <name evidence="2" type="ORF">CLV70_11034</name>
</gene>
<organism evidence="2 3">
    <name type="scientific">Pseudosporangium ferrugineum</name>
    <dbReference type="NCBI Taxonomy" id="439699"/>
    <lineage>
        <taxon>Bacteria</taxon>
        <taxon>Bacillati</taxon>
        <taxon>Actinomycetota</taxon>
        <taxon>Actinomycetes</taxon>
        <taxon>Micromonosporales</taxon>
        <taxon>Micromonosporaceae</taxon>
        <taxon>Pseudosporangium</taxon>
    </lineage>
</organism>
<dbReference type="Pfam" id="PF13354">
    <property type="entry name" value="Beta-lactamase2"/>
    <property type="match status" value="1"/>
</dbReference>
<dbReference type="Gene3D" id="3.40.710.10">
    <property type="entry name" value="DD-peptidase/beta-lactamase superfamily"/>
    <property type="match status" value="1"/>
</dbReference>
<dbReference type="OrthoDB" id="4515847at2"/>
<evidence type="ECO:0000313" key="2">
    <source>
        <dbReference type="EMBL" id="PRY27449.1"/>
    </source>
</evidence>
<dbReference type="AlphaFoldDB" id="A0A2T0S214"/>
<dbReference type="InterPro" id="IPR045155">
    <property type="entry name" value="Beta-lactam_cat"/>
</dbReference>
<dbReference type="PANTHER" id="PTHR35333:SF4">
    <property type="entry name" value="SLR0121 PROTEIN"/>
    <property type="match status" value="1"/>
</dbReference>
<dbReference type="InterPro" id="IPR000871">
    <property type="entry name" value="Beta-lactam_class-A"/>
</dbReference>